<evidence type="ECO:0000256" key="1">
    <source>
        <dbReference type="ARBA" id="ARBA00022714"/>
    </source>
</evidence>
<reference evidence="7 8" key="1">
    <citation type="submission" date="2019-02" db="EMBL/GenBank/DDBJ databases">
        <title>Halonotius sp. a new haloqrchaeon isolated from saline water.</title>
        <authorList>
            <person name="Duran-Viseras A."/>
            <person name="Sanchez-Porro C."/>
            <person name="Ventosa A."/>
        </authorList>
    </citation>
    <scope>NUCLEOTIDE SEQUENCE [LARGE SCALE GENOMIC DNA]</scope>
    <source>
        <strain evidence="7 8">F9-27</strain>
    </source>
</reference>
<dbReference type="PROSITE" id="PS51296">
    <property type="entry name" value="RIESKE"/>
    <property type="match status" value="1"/>
</dbReference>
<dbReference type="OrthoDB" id="5623at2157"/>
<keyword evidence="3" id="KW-0408">Iron</keyword>
<comment type="caution">
    <text evidence="7">The sequence shown here is derived from an EMBL/GenBank/DDBJ whole genome shotgun (WGS) entry which is preliminary data.</text>
</comment>
<evidence type="ECO:0000256" key="3">
    <source>
        <dbReference type="ARBA" id="ARBA00023004"/>
    </source>
</evidence>
<keyword evidence="1" id="KW-0001">2Fe-2S</keyword>
<organism evidence="7 8">
    <name type="scientific">Halonotius roseus</name>
    <dbReference type="NCBI Taxonomy" id="2511997"/>
    <lineage>
        <taxon>Archaea</taxon>
        <taxon>Methanobacteriati</taxon>
        <taxon>Methanobacteriota</taxon>
        <taxon>Stenosarchaea group</taxon>
        <taxon>Halobacteria</taxon>
        <taxon>Halobacteriales</taxon>
        <taxon>Haloferacaceae</taxon>
        <taxon>Halonotius</taxon>
    </lineage>
</organism>
<protein>
    <submittedName>
        <fullName evidence="7">Ubiquinol-cytochrome c reductase iron-sulfur subunit</fullName>
    </submittedName>
</protein>
<dbReference type="InterPro" id="IPR014349">
    <property type="entry name" value="Rieske_Fe-S_prot"/>
</dbReference>
<dbReference type="SUPFAM" id="SSF50022">
    <property type="entry name" value="ISP domain"/>
    <property type="match status" value="1"/>
</dbReference>
<feature type="domain" description="Rieske" evidence="6">
    <location>
        <begin position="187"/>
        <end position="282"/>
    </location>
</feature>
<gene>
    <name evidence="7" type="ORF">EWF95_08705</name>
</gene>
<accession>A0A544QNR0</accession>
<evidence type="ECO:0000256" key="5">
    <source>
        <dbReference type="ARBA" id="ARBA00023157"/>
    </source>
</evidence>
<proteinExistence type="predicted"/>
<evidence type="ECO:0000259" key="6">
    <source>
        <dbReference type="PROSITE" id="PS51296"/>
    </source>
</evidence>
<dbReference type="InterPro" id="IPR017941">
    <property type="entry name" value="Rieske_2Fe-2S"/>
</dbReference>
<keyword evidence="4" id="KW-0411">Iron-sulfur</keyword>
<dbReference type="PROSITE" id="PS51318">
    <property type="entry name" value="TAT"/>
    <property type="match status" value="1"/>
</dbReference>
<keyword evidence="8" id="KW-1185">Reference proteome</keyword>
<dbReference type="GO" id="GO:0051537">
    <property type="term" value="F:2 iron, 2 sulfur cluster binding"/>
    <property type="evidence" value="ECO:0007669"/>
    <property type="project" value="UniProtKB-KW"/>
</dbReference>
<dbReference type="InterPro" id="IPR006311">
    <property type="entry name" value="TAT_signal"/>
</dbReference>
<evidence type="ECO:0000256" key="2">
    <source>
        <dbReference type="ARBA" id="ARBA00022723"/>
    </source>
</evidence>
<dbReference type="GO" id="GO:0046872">
    <property type="term" value="F:metal ion binding"/>
    <property type="evidence" value="ECO:0007669"/>
    <property type="project" value="UniProtKB-KW"/>
</dbReference>
<dbReference type="AlphaFoldDB" id="A0A544QNR0"/>
<evidence type="ECO:0000313" key="8">
    <source>
        <dbReference type="Proteomes" id="UP000315385"/>
    </source>
</evidence>
<keyword evidence="5" id="KW-1015">Disulfide bond</keyword>
<dbReference type="EMBL" id="SESI01000002">
    <property type="protein sequence ID" value="TQQ80553.1"/>
    <property type="molecule type" value="Genomic_DNA"/>
</dbReference>
<dbReference type="RefSeq" id="WP_142443665.1">
    <property type="nucleotide sequence ID" value="NZ_SESI01000002.1"/>
</dbReference>
<keyword evidence="2" id="KW-0479">Metal-binding</keyword>
<evidence type="ECO:0000313" key="7">
    <source>
        <dbReference type="EMBL" id="TQQ80553.1"/>
    </source>
</evidence>
<sequence length="282" mass="30512">MSEDDKYPPESGRRRFVKGVVGGGALAGVGATGAVSVNSLTTASGAGGGTVEARVIENTAGPAPRGMPQIPIEIDDEGFIKGVWPEVTTETQQGVEFEVAKAEDFKGSGVTYSQEWFQYCGLESNNALVPSYESDNYFVAVEGPDYAWQQEAKSEGDQFNISDFEDYTEWGNGIGQAGLGKPAEAKWRSADSENLVPVNIIRSDAIEEAAQDDPWLQASTDQGVMAWLNKCTHFCCVPGYKELTGSANYDAEDRVYCQCHQSVYNPFSIVSAIYVGRPRPDD</sequence>
<dbReference type="PANTHER" id="PTHR10134">
    <property type="entry name" value="CYTOCHROME B-C1 COMPLEX SUBUNIT RIESKE, MITOCHONDRIAL"/>
    <property type="match status" value="1"/>
</dbReference>
<name>A0A544QNR0_9EURY</name>
<dbReference type="Gene3D" id="2.102.10.10">
    <property type="entry name" value="Rieske [2Fe-2S] iron-sulphur domain"/>
    <property type="match status" value="1"/>
</dbReference>
<dbReference type="Proteomes" id="UP000315385">
    <property type="component" value="Unassembled WGS sequence"/>
</dbReference>
<dbReference type="InterPro" id="IPR036922">
    <property type="entry name" value="Rieske_2Fe-2S_sf"/>
</dbReference>
<evidence type="ECO:0000256" key="4">
    <source>
        <dbReference type="ARBA" id="ARBA00023014"/>
    </source>
</evidence>